<organism evidence="2">
    <name type="scientific">freshwater metagenome</name>
    <dbReference type="NCBI Taxonomy" id="449393"/>
    <lineage>
        <taxon>unclassified sequences</taxon>
        <taxon>metagenomes</taxon>
        <taxon>ecological metagenomes</taxon>
    </lineage>
</organism>
<protein>
    <submittedName>
        <fullName evidence="2">Unannotated protein</fullName>
    </submittedName>
</protein>
<evidence type="ECO:0000313" key="2">
    <source>
        <dbReference type="EMBL" id="CAB4897585.1"/>
    </source>
</evidence>
<proteinExistence type="predicted"/>
<dbReference type="GO" id="GO:0008270">
    <property type="term" value="F:zinc ion binding"/>
    <property type="evidence" value="ECO:0007669"/>
    <property type="project" value="InterPro"/>
</dbReference>
<dbReference type="GO" id="GO:0006260">
    <property type="term" value="P:DNA replication"/>
    <property type="evidence" value="ECO:0007669"/>
    <property type="project" value="InterPro"/>
</dbReference>
<dbReference type="EMBL" id="CAFBMQ010000002">
    <property type="protein sequence ID" value="CAB4897585.1"/>
    <property type="molecule type" value="Genomic_DNA"/>
</dbReference>
<dbReference type="SUPFAM" id="SSF57783">
    <property type="entry name" value="Zinc beta-ribbon"/>
    <property type="match status" value="1"/>
</dbReference>
<dbReference type="AlphaFoldDB" id="A0A6J7FWC5"/>
<name>A0A6J7FWC5_9ZZZZ</name>
<gene>
    <name evidence="2" type="ORF">UFOPK3609_00104</name>
</gene>
<dbReference type="InterPro" id="IPR036977">
    <property type="entry name" value="DNA_primase_Znf_CHC2"/>
</dbReference>
<dbReference type="GO" id="GO:0003677">
    <property type="term" value="F:DNA binding"/>
    <property type="evidence" value="ECO:0007669"/>
    <property type="project" value="InterPro"/>
</dbReference>
<sequence>MSTPRSTQDPPLPIAVRLPDGTVSQGEVPASVHRRQHLGFLASRVDPDDWVELAAGPRDPEQGWYFVTRRKPEGFLPGGRGRTDQRWLQQACQTADGHVARSMEMSVSYASRHTPAGTRDAVRGAQLLWADDDHRDDGNPACDAFCEQFPPHLIVASGGGRHLAWLLERFVDCAALADLQERMALTVDGDPAAARPEAVLRLAGTRNGKYPDRWARIVAMDLHRPAHLTDQITAALRPKPAPKPRPTPKARPWAGRDSSRDEARDLARTVDPESYFDALAPRLMDDFNPRTRKVCCPHPDHHDRTPSCHVFPDADRGWRCFGGNCPIDAGGDVFDLAAVMQYGVKANALTAEQFTSLADDVYRALGIHVRETTAS</sequence>
<evidence type="ECO:0000256" key="1">
    <source>
        <dbReference type="SAM" id="MobiDB-lite"/>
    </source>
</evidence>
<reference evidence="2" key="1">
    <citation type="submission" date="2020-05" db="EMBL/GenBank/DDBJ databases">
        <authorList>
            <person name="Chiriac C."/>
            <person name="Salcher M."/>
            <person name="Ghai R."/>
            <person name="Kavagutti S V."/>
        </authorList>
    </citation>
    <scope>NUCLEOTIDE SEQUENCE</scope>
</reference>
<dbReference type="Gene3D" id="3.30.70.1790">
    <property type="entry name" value="RepB DNA-primase, N-terminal domain"/>
    <property type="match status" value="1"/>
</dbReference>
<dbReference type="Gene3D" id="3.90.580.10">
    <property type="entry name" value="Zinc finger, CHC2-type domain"/>
    <property type="match status" value="1"/>
</dbReference>
<feature type="region of interest" description="Disordered" evidence="1">
    <location>
        <begin position="1"/>
        <end position="27"/>
    </location>
</feature>
<feature type="region of interest" description="Disordered" evidence="1">
    <location>
        <begin position="236"/>
        <end position="265"/>
    </location>
</feature>
<accession>A0A6J7FWC5</accession>